<comment type="caution">
    <text evidence="11">The sequence shown here is derived from an EMBL/GenBank/DDBJ whole genome shotgun (WGS) entry which is preliminary data.</text>
</comment>
<organism evidence="11 12">
    <name type="scientific">Planktothrix serta PCC 8927</name>
    <dbReference type="NCBI Taxonomy" id="671068"/>
    <lineage>
        <taxon>Bacteria</taxon>
        <taxon>Bacillati</taxon>
        <taxon>Cyanobacteriota</taxon>
        <taxon>Cyanophyceae</taxon>
        <taxon>Oscillatoriophycideae</taxon>
        <taxon>Oscillatoriales</taxon>
        <taxon>Microcoleaceae</taxon>
        <taxon>Planktothrix</taxon>
    </lineage>
</organism>
<evidence type="ECO:0000256" key="9">
    <source>
        <dbReference type="ARBA" id="ARBA00038592"/>
    </source>
</evidence>
<evidence type="ECO:0000256" key="6">
    <source>
        <dbReference type="ARBA" id="ARBA00023118"/>
    </source>
</evidence>
<dbReference type="CDD" id="cd09634">
    <property type="entry name" value="Cas1_I-II-III"/>
    <property type="match status" value="1"/>
</dbReference>
<evidence type="ECO:0000313" key="12">
    <source>
        <dbReference type="Proteomes" id="UP000184550"/>
    </source>
</evidence>
<evidence type="ECO:0000256" key="1">
    <source>
        <dbReference type="ARBA" id="ARBA00022722"/>
    </source>
</evidence>
<dbReference type="NCBIfam" id="TIGR00287">
    <property type="entry name" value="cas1"/>
    <property type="match status" value="1"/>
</dbReference>
<keyword evidence="7 10" id="KW-0238">DNA-binding</keyword>
<keyword evidence="4 10" id="KW-0378">Hydrolase</keyword>
<keyword evidence="6 10" id="KW-0051">Antiviral defense</keyword>
<keyword evidence="8 10" id="KW-0464">Manganese</keyword>
<keyword evidence="5 10" id="KW-0460">Magnesium</keyword>
<dbReference type="Proteomes" id="UP000184550">
    <property type="component" value="Unassembled WGS sequence"/>
</dbReference>
<dbReference type="GO" id="GO:0051607">
    <property type="term" value="P:defense response to virus"/>
    <property type="evidence" value="ECO:0007669"/>
    <property type="project" value="UniProtKB-UniRule"/>
</dbReference>
<accession>A0A7Z9DXT4</accession>
<comment type="function">
    <text evidence="10">CRISPR (clustered regularly interspaced short palindromic repeat), is an adaptive immune system that provides protection against mobile genetic elements (viruses, transposable elements and conjugative plasmids). CRISPR clusters contain spacers, sequences complementary to antecedent mobile elements, and target invading nucleic acids. CRISPR clusters are transcribed and processed into CRISPR RNA (crRNA). Acts as a dsDNA endonuclease. Involved in the integration of spacer DNA into the CRISPR cassette.</text>
</comment>
<dbReference type="GO" id="GO:0043571">
    <property type="term" value="P:maintenance of CRISPR repeat elements"/>
    <property type="evidence" value="ECO:0007669"/>
    <property type="project" value="UniProtKB-UniRule"/>
</dbReference>
<feature type="binding site" evidence="10">
    <location>
        <position position="258"/>
    </location>
    <ligand>
        <name>Mn(2+)</name>
        <dbReference type="ChEBI" id="CHEBI:29035"/>
    </ligand>
</feature>
<dbReference type="HAMAP" id="MF_01470">
    <property type="entry name" value="Cas1"/>
    <property type="match status" value="1"/>
</dbReference>
<dbReference type="PANTHER" id="PTHR34353">
    <property type="entry name" value="CRISPR-ASSOCIATED ENDONUCLEASE CAS1 1"/>
    <property type="match status" value="1"/>
</dbReference>
<evidence type="ECO:0000256" key="5">
    <source>
        <dbReference type="ARBA" id="ARBA00022842"/>
    </source>
</evidence>
<dbReference type="InterPro" id="IPR042211">
    <property type="entry name" value="CRISPR-assoc_Cas1_N"/>
</dbReference>
<evidence type="ECO:0000256" key="3">
    <source>
        <dbReference type="ARBA" id="ARBA00022759"/>
    </source>
</evidence>
<dbReference type="GO" id="GO:0004520">
    <property type="term" value="F:DNA endonuclease activity"/>
    <property type="evidence" value="ECO:0007669"/>
    <property type="project" value="InterPro"/>
</dbReference>
<dbReference type="Pfam" id="PF01867">
    <property type="entry name" value="Cas_Cas1"/>
    <property type="match status" value="1"/>
</dbReference>
<protein>
    <recommendedName>
        <fullName evidence="10">CRISPR-associated endonuclease Cas1</fullName>
        <ecNumber evidence="10">3.1.-.-</ecNumber>
    </recommendedName>
</protein>
<evidence type="ECO:0000256" key="8">
    <source>
        <dbReference type="ARBA" id="ARBA00023211"/>
    </source>
</evidence>
<comment type="similarity">
    <text evidence="10">Belongs to the CRISPR-associated endonuclease Cas1 family.</text>
</comment>
<keyword evidence="12" id="KW-1185">Reference proteome</keyword>
<dbReference type="PANTHER" id="PTHR34353:SF2">
    <property type="entry name" value="CRISPR-ASSOCIATED ENDONUCLEASE CAS1 1"/>
    <property type="match status" value="1"/>
</dbReference>
<dbReference type="AlphaFoldDB" id="A0A7Z9DXT4"/>
<keyword evidence="1 10" id="KW-0540">Nuclease</keyword>
<keyword evidence="2 10" id="KW-0479">Metal-binding</keyword>
<comment type="subunit">
    <text evidence="9 10">Homodimer, forms a heterotetramer with a Cas2 homodimer.</text>
</comment>
<reference evidence="11" key="1">
    <citation type="submission" date="2019-10" db="EMBL/GenBank/DDBJ databases">
        <authorList>
            <consortium name="Genoscope - CEA"/>
            <person name="William W."/>
        </authorList>
    </citation>
    <scope>NUCLEOTIDE SEQUENCE [LARGE SCALE GENOMIC DNA]</scope>
    <source>
        <strain evidence="11">BBR_PRJEB10992</strain>
    </source>
</reference>
<name>A0A7Z9DXT4_9CYAN</name>
<feature type="binding site" evidence="10">
    <location>
        <position position="243"/>
    </location>
    <ligand>
        <name>Mn(2+)</name>
        <dbReference type="ChEBI" id="CHEBI:29035"/>
    </ligand>
</feature>
<dbReference type="GO" id="GO:0003677">
    <property type="term" value="F:DNA binding"/>
    <property type="evidence" value="ECO:0007669"/>
    <property type="project" value="UniProtKB-KW"/>
</dbReference>
<dbReference type="InterPro" id="IPR042206">
    <property type="entry name" value="CRISPR-assoc_Cas1_C"/>
</dbReference>
<dbReference type="EMBL" id="CZCU02000107">
    <property type="protein sequence ID" value="VXD15047.1"/>
    <property type="molecule type" value="Genomic_DNA"/>
</dbReference>
<dbReference type="NCBIfam" id="TIGR04093">
    <property type="entry name" value="cas1_CYANO"/>
    <property type="match status" value="1"/>
</dbReference>
<dbReference type="Gene3D" id="1.20.120.920">
    <property type="entry name" value="CRISPR-associated endonuclease Cas1, C-terminal domain"/>
    <property type="match status" value="1"/>
</dbReference>
<dbReference type="InterPro" id="IPR002729">
    <property type="entry name" value="CRISPR-assoc_Cas1"/>
</dbReference>
<dbReference type="InterPro" id="IPR023843">
    <property type="entry name" value="CRISPR-assoc_Cas1_cyanobact"/>
</dbReference>
<dbReference type="EC" id="3.1.-.-" evidence="10"/>
<evidence type="ECO:0000313" key="11">
    <source>
        <dbReference type="EMBL" id="VXD15047.1"/>
    </source>
</evidence>
<gene>
    <name evidence="11" type="primary">cas</name>
    <name evidence="10" type="synonym">cas1</name>
    <name evidence="11" type="ORF">PL8927_340002</name>
</gene>
<evidence type="ECO:0000256" key="2">
    <source>
        <dbReference type="ARBA" id="ARBA00022723"/>
    </source>
</evidence>
<dbReference type="Gene3D" id="3.100.10.20">
    <property type="entry name" value="CRISPR-associated endonuclease Cas1, N-terminal domain"/>
    <property type="match status" value="1"/>
</dbReference>
<proteinExistence type="inferred from homology"/>
<dbReference type="GO" id="GO:0016787">
    <property type="term" value="F:hydrolase activity"/>
    <property type="evidence" value="ECO:0007669"/>
    <property type="project" value="UniProtKB-KW"/>
</dbReference>
<comment type="cofactor">
    <cofactor evidence="10">
        <name>Mg(2+)</name>
        <dbReference type="ChEBI" id="CHEBI:18420"/>
    </cofactor>
    <cofactor evidence="10">
        <name>Mn(2+)</name>
        <dbReference type="ChEBI" id="CHEBI:29035"/>
    </cofactor>
</comment>
<dbReference type="InterPro" id="IPR050646">
    <property type="entry name" value="Cas1"/>
</dbReference>
<feature type="binding site" evidence="10">
    <location>
        <position position="177"/>
    </location>
    <ligand>
        <name>Mn(2+)</name>
        <dbReference type="ChEBI" id="CHEBI:29035"/>
    </ligand>
</feature>
<sequence length="353" mass="39937">MLRALRLHNLQVNVFEVNTMGTVYITVDDSFIGKTDERLTVKADKKNVLDVPLIKVDGIVILGRSTVSPAVVQELLERHIPLTFLTDTGRYLGRLEPEMTKNIFVRKAQWEAAGESEKALHLVRGFVRGKLKNYRVLLLRQGRKYSNLQLDDNVTRLDNAIAPISYTNNINSLRGLEGAGSAAYFGVFDQLIRGDGFSFQTRNRRPPTDPVNSLLSFGYSLLCHDVQSAVNLVGFDPYLGYLHVQHYGRPSLALDLMEEFRPLIVDSMVLSAINLKQLTPDDFTTEPISNAVFLSNEGRRTFLKLYEQKKQSKFKHPVLGKQCTYQEAFELQARLLAKYLMGDIEKYPPLVLG</sequence>
<evidence type="ECO:0000256" key="7">
    <source>
        <dbReference type="ARBA" id="ARBA00023125"/>
    </source>
</evidence>
<evidence type="ECO:0000256" key="4">
    <source>
        <dbReference type="ARBA" id="ARBA00022801"/>
    </source>
</evidence>
<evidence type="ECO:0000256" key="10">
    <source>
        <dbReference type="HAMAP-Rule" id="MF_01470"/>
    </source>
</evidence>
<dbReference type="GO" id="GO:0046872">
    <property type="term" value="F:metal ion binding"/>
    <property type="evidence" value="ECO:0007669"/>
    <property type="project" value="UniProtKB-UniRule"/>
</dbReference>
<keyword evidence="3 10" id="KW-0255">Endonuclease</keyword>